<keyword evidence="1" id="KW-1133">Transmembrane helix</keyword>
<gene>
    <name evidence="2" type="ORF">FHU40_002799</name>
</gene>
<feature type="transmembrane region" description="Helical" evidence="1">
    <location>
        <begin position="84"/>
        <end position="104"/>
    </location>
</feature>
<dbReference type="RefSeq" id="WP_183592885.1">
    <property type="nucleotide sequence ID" value="NZ_JACHWR010000002.1"/>
</dbReference>
<feature type="transmembrane region" description="Helical" evidence="1">
    <location>
        <begin position="262"/>
        <end position="281"/>
    </location>
</feature>
<keyword evidence="1" id="KW-0472">Membrane</keyword>
<comment type="caution">
    <text evidence="2">The sequence shown here is derived from an EMBL/GenBank/DDBJ whole genome shotgun (WGS) entry which is preliminary data.</text>
</comment>
<evidence type="ECO:0000313" key="2">
    <source>
        <dbReference type="EMBL" id="MBB3042981.1"/>
    </source>
</evidence>
<keyword evidence="3" id="KW-1185">Reference proteome</keyword>
<accession>A0A7W4VWB6</accession>
<reference evidence="2 3" key="1">
    <citation type="submission" date="2020-08" db="EMBL/GenBank/DDBJ databases">
        <title>Sequencing the genomes of 1000 actinobacteria strains.</title>
        <authorList>
            <person name="Klenk H.-P."/>
        </authorList>
    </citation>
    <scope>NUCLEOTIDE SEQUENCE [LARGE SCALE GENOMIC DNA]</scope>
    <source>
        <strain evidence="2 3">DSM 105498</strain>
    </source>
</reference>
<dbReference type="EMBL" id="JACHWR010000002">
    <property type="protein sequence ID" value="MBB3042981.1"/>
    <property type="molecule type" value="Genomic_DNA"/>
</dbReference>
<organism evidence="2 3">
    <name type="scientific">Nocardioides soli</name>
    <dbReference type="NCBI Taxonomy" id="1036020"/>
    <lineage>
        <taxon>Bacteria</taxon>
        <taxon>Bacillati</taxon>
        <taxon>Actinomycetota</taxon>
        <taxon>Actinomycetes</taxon>
        <taxon>Propionibacteriales</taxon>
        <taxon>Nocardioidaceae</taxon>
        <taxon>Nocardioides</taxon>
    </lineage>
</organism>
<feature type="transmembrane region" description="Helical" evidence="1">
    <location>
        <begin position="170"/>
        <end position="188"/>
    </location>
</feature>
<feature type="transmembrane region" description="Helical" evidence="1">
    <location>
        <begin position="21"/>
        <end position="48"/>
    </location>
</feature>
<dbReference type="AlphaFoldDB" id="A0A7W4VWB6"/>
<name>A0A7W4VWB6_9ACTN</name>
<keyword evidence="1" id="KW-0812">Transmembrane</keyword>
<dbReference type="Proteomes" id="UP000589626">
    <property type="component" value="Unassembled WGS sequence"/>
</dbReference>
<evidence type="ECO:0000256" key="1">
    <source>
        <dbReference type="SAM" id="Phobius"/>
    </source>
</evidence>
<proteinExistence type="predicted"/>
<feature type="transmembrane region" description="Helical" evidence="1">
    <location>
        <begin position="125"/>
        <end position="150"/>
    </location>
</feature>
<evidence type="ECO:0000313" key="3">
    <source>
        <dbReference type="Proteomes" id="UP000589626"/>
    </source>
</evidence>
<sequence>MNAILTATMRSTRAELLRMRRWPAVWVTLGAWAALALMFGYVFGYLAYKTGDNSFSNEGESMSSVLRDLMPISVPDVLLQGMPMFGGALMMVLGAIVAGSGYGWGTWKTVFTQGPSRSAAVAGSLVATTVYVVGTVLFTLVLYAGVSLAIAVSEGQHVVWPSAGSVLESVLAGVLVLEMWALAGFALGTLARGPALSVGLGLVWALVVENLLRGVGSLLGAVEALTHVLPGTAAGSLVGSLIGVDAGGGTPGVVDAISGTQAAWTVLAYVVALPLLSIALVRRRDVA</sequence>
<protein>
    <submittedName>
        <fullName evidence="2">ABC-type transport system involved in multi-copper enzyme maturation permease subunit</fullName>
    </submittedName>
</protein>
<feature type="transmembrane region" description="Helical" evidence="1">
    <location>
        <begin position="195"/>
        <end position="212"/>
    </location>
</feature>